<feature type="compositionally biased region" description="Basic and acidic residues" evidence="1">
    <location>
        <begin position="171"/>
        <end position="181"/>
    </location>
</feature>
<sequence>MSSPAIDVADDVSSPAPSVNALTGGNNSNITSPSLPSLNNNTANAAVPSVVLSNASKLYASPKNLGWNVTSPGVTFSGGSESALTLPNGTNSDVSVPVSHLKRPARTPVSLFSGGTESNTGRNKNATHLDRRHFANRPLTAHPGDKHLKSKSLELRTSTGRPHSDGPTTEGDQRPLEDRSFLGDFGQESNIKRLLLNDSAPHVTNSTAEGRTPSPDPVIPASVQPAGKKRNITIAPESGPNDLQQKHKNRERRSDGKAPTKSLMQDFLSVLGLEKETPTPENNIT</sequence>
<feature type="region of interest" description="Disordered" evidence="1">
    <location>
        <begin position="107"/>
        <end position="181"/>
    </location>
</feature>
<protein>
    <submittedName>
        <fullName evidence="2">Uncharacterized protein</fullName>
    </submittedName>
</protein>
<accession>A0A0J8B069</accession>
<feature type="region of interest" description="Disordered" evidence="1">
    <location>
        <begin position="196"/>
        <end position="285"/>
    </location>
</feature>
<dbReference type="Proteomes" id="UP000035740">
    <property type="component" value="Unassembled WGS sequence"/>
</dbReference>
<reference evidence="2 3" key="1">
    <citation type="journal article" date="2014" name="Nature">
        <title>The genome of the recently domesticated crop plant sugar beet (Beta vulgaris).</title>
        <authorList>
            <person name="Dohm J.C."/>
            <person name="Minoche A.E."/>
            <person name="Holtgrawe D."/>
            <person name="Capella-Gutierrez S."/>
            <person name="Zakrzewski F."/>
            <person name="Tafer H."/>
            <person name="Rupp O."/>
            <person name="Sorensen T.R."/>
            <person name="Stracke R."/>
            <person name="Reinhardt R."/>
            <person name="Goesmann A."/>
            <person name="Kraft T."/>
            <person name="Schulz B."/>
            <person name="Stadler P.F."/>
            <person name="Schmidt T."/>
            <person name="Gabaldon T."/>
            <person name="Lehrach H."/>
            <person name="Weisshaar B."/>
            <person name="Himmelbauer H."/>
        </authorList>
    </citation>
    <scope>NUCLEOTIDE SEQUENCE [LARGE SCALE GENOMIC DNA]</scope>
    <source>
        <tissue evidence="2">Taproot</tissue>
    </source>
</reference>
<organism evidence="2 3">
    <name type="scientific">Beta vulgaris subsp. vulgaris</name>
    <name type="common">Beet</name>
    <dbReference type="NCBI Taxonomy" id="3555"/>
    <lineage>
        <taxon>Eukaryota</taxon>
        <taxon>Viridiplantae</taxon>
        <taxon>Streptophyta</taxon>
        <taxon>Embryophyta</taxon>
        <taxon>Tracheophyta</taxon>
        <taxon>Spermatophyta</taxon>
        <taxon>Magnoliopsida</taxon>
        <taxon>eudicotyledons</taxon>
        <taxon>Gunneridae</taxon>
        <taxon>Pentapetalae</taxon>
        <taxon>Caryophyllales</taxon>
        <taxon>Chenopodiaceae</taxon>
        <taxon>Betoideae</taxon>
        <taxon>Beta</taxon>
    </lineage>
</organism>
<dbReference type="AlphaFoldDB" id="A0A0J8B069"/>
<feature type="compositionally biased region" description="Basic and acidic residues" evidence="1">
    <location>
        <begin position="143"/>
        <end position="154"/>
    </location>
</feature>
<dbReference type="EMBL" id="KQ093663">
    <property type="protein sequence ID" value="KMS94404.1"/>
    <property type="molecule type" value="Genomic_DNA"/>
</dbReference>
<name>A0A0J8B069_BETVV</name>
<gene>
    <name evidence="2" type="ORF">BVRB_021750</name>
</gene>
<evidence type="ECO:0000256" key="1">
    <source>
        <dbReference type="SAM" id="MobiDB-lite"/>
    </source>
</evidence>
<feature type="non-terminal residue" evidence="2">
    <location>
        <position position="285"/>
    </location>
</feature>
<feature type="compositionally biased region" description="Polar residues" evidence="1">
    <location>
        <begin position="113"/>
        <end position="126"/>
    </location>
</feature>
<evidence type="ECO:0000313" key="3">
    <source>
        <dbReference type="Proteomes" id="UP000035740"/>
    </source>
</evidence>
<keyword evidence="3" id="KW-1185">Reference proteome</keyword>
<feature type="compositionally biased region" description="Polar residues" evidence="1">
    <location>
        <begin position="15"/>
        <end position="42"/>
    </location>
</feature>
<evidence type="ECO:0000313" key="2">
    <source>
        <dbReference type="EMBL" id="KMS94404.1"/>
    </source>
</evidence>
<dbReference type="Gramene" id="KMS94404">
    <property type="protein sequence ID" value="KMS94404"/>
    <property type="gene ID" value="BVRB_021750"/>
</dbReference>
<proteinExistence type="predicted"/>
<feature type="region of interest" description="Disordered" evidence="1">
    <location>
        <begin position="1"/>
        <end position="42"/>
    </location>
</feature>